<dbReference type="SUPFAM" id="SSF54495">
    <property type="entry name" value="UBC-like"/>
    <property type="match status" value="1"/>
</dbReference>
<dbReference type="EMBL" id="ML977507">
    <property type="protein sequence ID" value="KAF2129011.1"/>
    <property type="molecule type" value="Genomic_DNA"/>
</dbReference>
<dbReference type="PANTHER" id="PTHR24067">
    <property type="entry name" value="UBIQUITIN-CONJUGATING ENZYME E2"/>
    <property type="match status" value="1"/>
</dbReference>
<evidence type="ECO:0000259" key="2">
    <source>
        <dbReference type="PROSITE" id="PS50127"/>
    </source>
</evidence>
<organism evidence="3 4">
    <name type="scientific">Dothidotthia symphoricarpi CBS 119687</name>
    <dbReference type="NCBI Taxonomy" id="1392245"/>
    <lineage>
        <taxon>Eukaryota</taxon>
        <taxon>Fungi</taxon>
        <taxon>Dikarya</taxon>
        <taxon>Ascomycota</taxon>
        <taxon>Pezizomycotina</taxon>
        <taxon>Dothideomycetes</taxon>
        <taxon>Pleosporomycetidae</taxon>
        <taxon>Pleosporales</taxon>
        <taxon>Dothidotthiaceae</taxon>
        <taxon>Dothidotthia</taxon>
    </lineage>
</organism>
<dbReference type="AlphaFoldDB" id="A0A6A6AF28"/>
<evidence type="ECO:0000313" key="3">
    <source>
        <dbReference type="EMBL" id="KAF2129011.1"/>
    </source>
</evidence>
<reference evidence="3" key="1">
    <citation type="journal article" date="2020" name="Stud. Mycol.">
        <title>101 Dothideomycetes genomes: a test case for predicting lifestyles and emergence of pathogens.</title>
        <authorList>
            <person name="Haridas S."/>
            <person name="Albert R."/>
            <person name="Binder M."/>
            <person name="Bloem J."/>
            <person name="Labutti K."/>
            <person name="Salamov A."/>
            <person name="Andreopoulos B."/>
            <person name="Baker S."/>
            <person name="Barry K."/>
            <person name="Bills G."/>
            <person name="Bluhm B."/>
            <person name="Cannon C."/>
            <person name="Castanera R."/>
            <person name="Culley D."/>
            <person name="Daum C."/>
            <person name="Ezra D."/>
            <person name="Gonzalez J."/>
            <person name="Henrissat B."/>
            <person name="Kuo A."/>
            <person name="Liang C."/>
            <person name="Lipzen A."/>
            <person name="Lutzoni F."/>
            <person name="Magnuson J."/>
            <person name="Mondo S."/>
            <person name="Nolan M."/>
            <person name="Ohm R."/>
            <person name="Pangilinan J."/>
            <person name="Park H.-J."/>
            <person name="Ramirez L."/>
            <person name="Alfaro M."/>
            <person name="Sun H."/>
            <person name="Tritt A."/>
            <person name="Yoshinaga Y."/>
            <person name="Zwiers L.-H."/>
            <person name="Turgeon B."/>
            <person name="Goodwin S."/>
            <person name="Spatafora J."/>
            <person name="Crous P."/>
            <person name="Grigoriev I."/>
        </authorList>
    </citation>
    <scope>NUCLEOTIDE SEQUENCE</scope>
    <source>
        <strain evidence="3">CBS 119687</strain>
    </source>
</reference>
<feature type="domain" description="UBC core" evidence="2">
    <location>
        <begin position="3"/>
        <end position="150"/>
    </location>
</feature>
<protein>
    <recommendedName>
        <fullName evidence="2">UBC core domain-containing protein</fullName>
    </recommendedName>
</protein>
<dbReference type="RefSeq" id="XP_033523400.1">
    <property type="nucleotide sequence ID" value="XM_033668238.1"/>
</dbReference>
<dbReference type="SMART" id="SM00212">
    <property type="entry name" value="UBCc"/>
    <property type="match status" value="1"/>
</dbReference>
<dbReference type="Pfam" id="PF00179">
    <property type="entry name" value="UQ_con"/>
    <property type="match status" value="1"/>
</dbReference>
<dbReference type="Proteomes" id="UP000799771">
    <property type="component" value="Unassembled WGS sequence"/>
</dbReference>
<gene>
    <name evidence="3" type="ORF">P153DRAFT_367297</name>
</gene>
<accession>A0A6A6AF28</accession>
<evidence type="ECO:0000313" key="4">
    <source>
        <dbReference type="Proteomes" id="UP000799771"/>
    </source>
</evidence>
<keyword evidence="4" id="KW-1185">Reference proteome</keyword>
<dbReference type="InterPro" id="IPR000608">
    <property type="entry name" value="UBC"/>
</dbReference>
<evidence type="ECO:0000256" key="1">
    <source>
        <dbReference type="ARBA" id="ARBA00022786"/>
    </source>
</evidence>
<sequence length="184" mass="20267">MDRARKRLEKELDHLRQNSPEGCSAQPMDGNLFEWIGTIEGPQASPYAGRTFNFVIRFPQDYPLQPPTVTSVTKTYHPIIDSRSGFIGLSILSLDWSPVLTVSQVLLSLSTFLANPDPGDAVVPEIAHEYQMERSIYEKNGDAMDGKVCKAHTKSRSRVIIGMMGARTGATELSSQDGGSCINH</sequence>
<dbReference type="Gene3D" id="3.10.110.10">
    <property type="entry name" value="Ubiquitin Conjugating Enzyme"/>
    <property type="match status" value="1"/>
</dbReference>
<dbReference type="InterPro" id="IPR016135">
    <property type="entry name" value="UBQ-conjugating_enzyme/RWD"/>
</dbReference>
<keyword evidence="1" id="KW-0833">Ubl conjugation pathway</keyword>
<name>A0A6A6AF28_9PLEO</name>
<dbReference type="PROSITE" id="PS50127">
    <property type="entry name" value="UBC_2"/>
    <property type="match status" value="1"/>
</dbReference>
<dbReference type="GeneID" id="54408670"/>
<dbReference type="InterPro" id="IPR050113">
    <property type="entry name" value="Ub_conjugating_enzyme"/>
</dbReference>
<proteinExistence type="predicted"/>
<dbReference type="OrthoDB" id="3668326at2759"/>